<dbReference type="FunFam" id="3.40.640.10:FF:000030">
    <property type="entry name" value="Low-specificity L-threonine aldolase"/>
    <property type="match status" value="1"/>
</dbReference>
<evidence type="ECO:0000313" key="6">
    <source>
        <dbReference type="EMBL" id="KAJ6639325.1"/>
    </source>
</evidence>
<dbReference type="NCBIfam" id="NF041359">
    <property type="entry name" value="GntG_guanitoxin"/>
    <property type="match status" value="1"/>
</dbReference>
<evidence type="ECO:0000256" key="1">
    <source>
        <dbReference type="ARBA" id="ARBA00001933"/>
    </source>
</evidence>
<sequence>MTGLYLSADTPETELLSIYNGVRKHLGIADVTEFDPAGVQTLTSGRGNVRFRPLVMYTNRESLAVNESAVKMIDMRSDTVSLPTNEMRNAMASALVGDDVFGEDPTTNELQERFAKLFNKEAAIFVPSGSMANLISVMAHCSQRGSEAIVGDLSHIFLYEQGSSAHIAGVQLNTIANKPDGTFCLEQFKRKIRGDDCHEPITALAVIENTHNMCGGKVIPLTFLDEFTKICRQNSIKCHMDGARLFAEQKAPI</sequence>
<dbReference type="InterPro" id="IPR023603">
    <property type="entry name" value="Low_specificity_L-TA-like"/>
</dbReference>
<evidence type="ECO:0000256" key="4">
    <source>
        <dbReference type="ARBA" id="ARBA00023239"/>
    </source>
</evidence>
<comment type="cofactor">
    <cofactor evidence="1">
        <name>pyridoxal 5'-phosphate</name>
        <dbReference type="ChEBI" id="CHEBI:597326"/>
    </cofactor>
</comment>
<dbReference type="Proteomes" id="UP001151699">
    <property type="component" value="Chromosome X"/>
</dbReference>
<feature type="domain" description="Aromatic amino acid beta-eliminating lyase/threonine aldolase" evidence="5">
    <location>
        <begin position="74"/>
        <end position="246"/>
    </location>
</feature>
<dbReference type="InterPro" id="IPR001597">
    <property type="entry name" value="ArAA_b-elim_lyase/Thr_aldolase"/>
</dbReference>
<name>A0A9Q0MWV1_9DIPT</name>
<keyword evidence="4" id="KW-0456">Lyase</keyword>
<evidence type="ECO:0000256" key="3">
    <source>
        <dbReference type="ARBA" id="ARBA00022898"/>
    </source>
</evidence>
<comment type="caution">
    <text evidence="6">The sequence shown here is derived from an EMBL/GenBank/DDBJ whole genome shotgun (WGS) entry which is preliminary data.</text>
</comment>
<keyword evidence="7" id="KW-1185">Reference proteome</keyword>
<comment type="similarity">
    <text evidence="2">Belongs to the threonine aldolase family.</text>
</comment>
<dbReference type="InterPro" id="IPR015424">
    <property type="entry name" value="PyrdxlP-dep_Trfase"/>
</dbReference>
<dbReference type="PANTHER" id="PTHR48097">
    <property type="entry name" value="L-THREONINE ALDOLASE-RELATED"/>
    <property type="match status" value="1"/>
</dbReference>
<organism evidence="6 7">
    <name type="scientific">Pseudolycoriella hygida</name>
    <dbReference type="NCBI Taxonomy" id="35572"/>
    <lineage>
        <taxon>Eukaryota</taxon>
        <taxon>Metazoa</taxon>
        <taxon>Ecdysozoa</taxon>
        <taxon>Arthropoda</taxon>
        <taxon>Hexapoda</taxon>
        <taxon>Insecta</taxon>
        <taxon>Pterygota</taxon>
        <taxon>Neoptera</taxon>
        <taxon>Endopterygota</taxon>
        <taxon>Diptera</taxon>
        <taxon>Nematocera</taxon>
        <taxon>Sciaroidea</taxon>
        <taxon>Sciaridae</taxon>
        <taxon>Pseudolycoriella</taxon>
    </lineage>
</organism>
<dbReference type="GO" id="GO:0008732">
    <property type="term" value="F:L-allo-threonine aldolase activity"/>
    <property type="evidence" value="ECO:0007669"/>
    <property type="project" value="TreeGrafter"/>
</dbReference>
<dbReference type="InterPro" id="IPR015421">
    <property type="entry name" value="PyrdxlP-dep_Trfase_major"/>
</dbReference>
<gene>
    <name evidence="6" type="ORF">Bhyg_12069</name>
</gene>
<dbReference type="GO" id="GO:0006545">
    <property type="term" value="P:glycine biosynthetic process"/>
    <property type="evidence" value="ECO:0007669"/>
    <property type="project" value="TreeGrafter"/>
</dbReference>
<dbReference type="PANTHER" id="PTHR48097:SF9">
    <property type="entry name" value="L-THREONINE ALDOLASE"/>
    <property type="match status" value="1"/>
</dbReference>
<dbReference type="GO" id="GO:0006567">
    <property type="term" value="P:L-threonine catabolic process"/>
    <property type="evidence" value="ECO:0007669"/>
    <property type="project" value="TreeGrafter"/>
</dbReference>
<dbReference type="AlphaFoldDB" id="A0A9Q0MWV1"/>
<dbReference type="EMBL" id="WJQU01000003">
    <property type="protein sequence ID" value="KAJ6639325.1"/>
    <property type="molecule type" value="Genomic_DNA"/>
</dbReference>
<dbReference type="Pfam" id="PF01212">
    <property type="entry name" value="Beta_elim_lyase"/>
    <property type="match status" value="1"/>
</dbReference>
<keyword evidence="3" id="KW-0663">Pyridoxal phosphate</keyword>
<proteinExistence type="inferred from homology"/>
<reference evidence="6" key="1">
    <citation type="submission" date="2022-07" db="EMBL/GenBank/DDBJ databases">
        <authorList>
            <person name="Trinca V."/>
            <person name="Uliana J.V.C."/>
            <person name="Torres T.T."/>
            <person name="Ward R.J."/>
            <person name="Monesi N."/>
        </authorList>
    </citation>
    <scope>NUCLEOTIDE SEQUENCE</scope>
    <source>
        <strain evidence="6">HSMRA1968</strain>
        <tissue evidence="6">Whole embryos</tissue>
    </source>
</reference>
<evidence type="ECO:0000256" key="2">
    <source>
        <dbReference type="ARBA" id="ARBA00006966"/>
    </source>
</evidence>
<dbReference type="SUPFAM" id="SSF53383">
    <property type="entry name" value="PLP-dependent transferases"/>
    <property type="match status" value="1"/>
</dbReference>
<dbReference type="OrthoDB" id="10261951at2759"/>
<evidence type="ECO:0000313" key="7">
    <source>
        <dbReference type="Proteomes" id="UP001151699"/>
    </source>
</evidence>
<evidence type="ECO:0000259" key="5">
    <source>
        <dbReference type="Pfam" id="PF01212"/>
    </source>
</evidence>
<accession>A0A9Q0MWV1</accession>
<protein>
    <recommendedName>
        <fullName evidence="5">Aromatic amino acid beta-eliminating lyase/threonine aldolase domain-containing protein</fullName>
    </recommendedName>
</protein>
<dbReference type="Gene3D" id="3.40.640.10">
    <property type="entry name" value="Type I PLP-dependent aspartate aminotransferase-like (Major domain)"/>
    <property type="match status" value="1"/>
</dbReference>
<dbReference type="GO" id="GO:0005829">
    <property type="term" value="C:cytosol"/>
    <property type="evidence" value="ECO:0007669"/>
    <property type="project" value="TreeGrafter"/>
</dbReference>